<keyword evidence="1" id="KW-0614">Plasmid</keyword>
<evidence type="ECO:0000313" key="1">
    <source>
        <dbReference type="EMBL" id="AFZ38092.1"/>
    </source>
</evidence>
<organism evidence="1 2">
    <name type="scientific">Stanieria cyanosphaera (strain ATCC 29371 / PCC 7437)</name>
    <dbReference type="NCBI Taxonomy" id="111780"/>
    <lineage>
        <taxon>Bacteria</taxon>
        <taxon>Bacillati</taxon>
        <taxon>Cyanobacteriota</taxon>
        <taxon>Cyanophyceae</taxon>
        <taxon>Pleurocapsales</taxon>
        <taxon>Dermocarpellaceae</taxon>
        <taxon>Stanieria</taxon>
    </lineage>
</organism>
<accession>K9Y290</accession>
<geneLocation type="plasmid" evidence="1 2">
    <name>pSTA7437.01</name>
</geneLocation>
<dbReference type="KEGG" id="scs:Sta7437_4635"/>
<dbReference type="EMBL" id="CP003654">
    <property type="protein sequence ID" value="AFZ38092.1"/>
    <property type="molecule type" value="Genomic_DNA"/>
</dbReference>
<protein>
    <submittedName>
        <fullName evidence="1">Uncharacterized protein</fullName>
    </submittedName>
</protein>
<dbReference type="OrthoDB" id="581731at2"/>
<sequence>MPIGILKYNRALLTRPDIIFCGRKIGNPELIGLGNPFSHKPNSNAVFIVNSLEESLMSYRLWLWKSLKTYRKSKISTLELWEMVYLNRFLHLAILIGENKVSGLMCFCTNINNYKYSKNKEIKCHVQILYRACIWLNNNSHTSNKN</sequence>
<proteinExistence type="predicted"/>
<name>K9Y290_STAC7</name>
<dbReference type="RefSeq" id="WP_015211998.1">
    <property type="nucleotide sequence ID" value="NC_019765.1"/>
</dbReference>
<gene>
    <name evidence="1" type="ordered locus">Sta7437_4635</name>
</gene>
<dbReference type="Proteomes" id="UP000010473">
    <property type="component" value="Plasmid pSTA7437.01"/>
</dbReference>
<dbReference type="HOGENOM" id="CLU_1776305_0_0_3"/>
<dbReference type="AlphaFoldDB" id="K9Y290"/>
<reference evidence="2" key="1">
    <citation type="journal article" date="2013" name="Proc. Natl. Acad. Sci. U.S.A.">
        <title>Improving the coverage of the cyanobacterial phylum using diversity-driven genome sequencing.</title>
        <authorList>
            <person name="Shih P.M."/>
            <person name="Wu D."/>
            <person name="Latifi A."/>
            <person name="Axen S.D."/>
            <person name="Fewer D.P."/>
            <person name="Talla E."/>
            <person name="Calteau A."/>
            <person name="Cai F."/>
            <person name="Tandeau de Marsac N."/>
            <person name="Rippka R."/>
            <person name="Herdman M."/>
            <person name="Sivonen K."/>
            <person name="Coursin T."/>
            <person name="Laurent T."/>
            <person name="Goodwin L."/>
            <person name="Nolan M."/>
            <person name="Davenport K.W."/>
            <person name="Han C.S."/>
            <person name="Rubin E.M."/>
            <person name="Eisen J.A."/>
            <person name="Woyke T."/>
            <person name="Gugger M."/>
            <person name="Kerfeld C.A."/>
        </authorList>
    </citation>
    <scope>NUCLEOTIDE SEQUENCE [LARGE SCALE GENOMIC DNA]</scope>
    <source>
        <strain evidence="2">ATCC 29371 / PCC 7437</strain>
        <plasmid evidence="2">Plasmid pSTA7437.01</plasmid>
    </source>
</reference>
<evidence type="ECO:0000313" key="2">
    <source>
        <dbReference type="Proteomes" id="UP000010473"/>
    </source>
</evidence>
<keyword evidence="2" id="KW-1185">Reference proteome</keyword>